<evidence type="ECO:0000313" key="11">
    <source>
        <dbReference type="Proteomes" id="UP001497623"/>
    </source>
</evidence>
<feature type="domain" description="Myb-like" evidence="8">
    <location>
        <begin position="196"/>
        <end position="246"/>
    </location>
</feature>
<evidence type="ECO:0000259" key="9">
    <source>
        <dbReference type="PROSITE" id="PS51294"/>
    </source>
</evidence>
<dbReference type="GO" id="GO:0005634">
    <property type="term" value="C:nucleus"/>
    <property type="evidence" value="ECO:0007669"/>
    <property type="project" value="UniProtKB-SubCell"/>
</dbReference>
<dbReference type="Pfam" id="PF00249">
    <property type="entry name" value="Myb_DNA-binding"/>
    <property type="match status" value="1"/>
</dbReference>
<dbReference type="Gene3D" id="1.10.10.60">
    <property type="entry name" value="Homeodomain-like"/>
    <property type="match status" value="1"/>
</dbReference>
<evidence type="ECO:0000256" key="3">
    <source>
        <dbReference type="ARBA" id="ARBA00023125"/>
    </source>
</evidence>
<feature type="domain" description="HTH myb-type" evidence="9">
    <location>
        <begin position="196"/>
        <end position="250"/>
    </location>
</feature>
<evidence type="ECO:0000256" key="2">
    <source>
        <dbReference type="ARBA" id="ARBA00023015"/>
    </source>
</evidence>
<feature type="coiled-coil region" evidence="6">
    <location>
        <begin position="699"/>
        <end position="726"/>
    </location>
</feature>
<name>A0AAV2QTK3_MEGNR</name>
<dbReference type="SMART" id="SM00717">
    <property type="entry name" value="SANT"/>
    <property type="match status" value="3"/>
</dbReference>
<protein>
    <recommendedName>
        <fullName evidence="12">snRNA-activating protein complex subunit 4</fullName>
    </recommendedName>
</protein>
<feature type="region of interest" description="Disordered" evidence="7">
    <location>
        <begin position="549"/>
        <end position="576"/>
    </location>
</feature>
<accession>A0AAV2QTK3</accession>
<dbReference type="GO" id="GO:0042795">
    <property type="term" value="P:snRNA transcription by RNA polymerase II"/>
    <property type="evidence" value="ECO:0007669"/>
    <property type="project" value="TreeGrafter"/>
</dbReference>
<evidence type="ECO:0000256" key="6">
    <source>
        <dbReference type="SAM" id="Coils"/>
    </source>
</evidence>
<dbReference type="PROSITE" id="PS51294">
    <property type="entry name" value="HTH_MYB"/>
    <property type="match status" value="1"/>
</dbReference>
<dbReference type="InterPro" id="IPR017930">
    <property type="entry name" value="Myb_dom"/>
</dbReference>
<dbReference type="CDD" id="cd00167">
    <property type="entry name" value="SANT"/>
    <property type="match status" value="1"/>
</dbReference>
<dbReference type="SUPFAM" id="SSF46689">
    <property type="entry name" value="Homeodomain-like"/>
    <property type="match status" value="2"/>
</dbReference>
<dbReference type="PROSITE" id="PS50090">
    <property type="entry name" value="MYB_LIKE"/>
    <property type="match status" value="1"/>
</dbReference>
<dbReference type="GO" id="GO:0000978">
    <property type="term" value="F:RNA polymerase II cis-regulatory region sequence-specific DNA binding"/>
    <property type="evidence" value="ECO:0007669"/>
    <property type="project" value="TreeGrafter"/>
</dbReference>
<sequence>MEGLNYAQRLEKLKMYSVQRRHERGMVNQGAAQQDSTQTPMEESQIPSMISLKTWRLKDELTIWRNSKQVAFQGGLAPAEVEQKQQNLIINANPPFRRGASLKKEVEGYIAHRLKWLEWKSFMNLYMLSYKTVMQRWVSFIQPTLEPAKWNSESTQKLIDTINMLRSGSHIPWAQVHQHMLGFSRQQIQSRWRVINPEQSKGPFTVEEDFILIKGLHKFGLNFSLIAHFMPGRNLAQVRDRYKRTILPGLAQRPWTFAEDSIITRRCQVGPRNWKRMMIDLPRHESCEIRCRYHIIQVWQTITDGSNMRPPPLFPISMTVDKEEVREIRKSLIQEKSDAKTLVDKSRNEADVKSAVKELEDRRRLIKNRKVATSVKRLEKAVEKRGRKPGTSIPHKPSVPDIMLTDFFLPGRDMYKVSWQNHQSEENALAMAESLQLKLTEAISNEEWEVSRELNVTDEDRAIIDYIMQQVPPSDKKHKLGDIPLIPANHTNTGGLHSLLLHRPKIEEMATGNFLFYRLKKEEYKNLGRDPNSIKKMLKQTVKAAGMNDDISANGASNSSPSKIPTTTAGGLHGRKRGTWKNRITYAKNAGNDASSSDVTMSDSSISLDVENTDESGESQEKSEEDQAFQRHSDELLFQRFLSIFYYPALMTLITPSVHKIEEANLRLAEMVNPPPLKRPRLASAVKLAPKDVLDIESQVKYIDQLMEEAQKYDQLKEEFKGNRERGNIQTEMGIEPSGKKVIVKMPEENQMEREATENMEIQQDETESLTVYVLLLEIPKRP</sequence>
<comment type="caution">
    <text evidence="10">The sequence shown here is derived from an EMBL/GenBank/DDBJ whole genome shotgun (WGS) entry which is preliminary data.</text>
</comment>
<dbReference type="PANTHER" id="PTHR46621">
    <property type="entry name" value="SNRNA-ACTIVATING PROTEIN COMPLEX SUBUNIT 4"/>
    <property type="match status" value="1"/>
</dbReference>
<feature type="non-terminal residue" evidence="10">
    <location>
        <position position="783"/>
    </location>
</feature>
<feature type="region of interest" description="Disordered" evidence="7">
    <location>
        <begin position="24"/>
        <end position="43"/>
    </location>
</feature>
<dbReference type="Proteomes" id="UP001497623">
    <property type="component" value="Unassembled WGS sequence"/>
</dbReference>
<feature type="compositionally biased region" description="Polar residues" evidence="7">
    <location>
        <begin position="30"/>
        <end position="43"/>
    </location>
</feature>
<proteinExistence type="predicted"/>
<reference evidence="10 11" key="1">
    <citation type="submission" date="2024-05" db="EMBL/GenBank/DDBJ databases">
        <authorList>
            <person name="Wallberg A."/>
        </authorList>
    </citation>
    <scope>NUCLEOTIDE SEQUENCE [LARGE SCALE GENOMIC DNA]</scope>
</reference>
<comment type="subcellular location">
    <subcellularLocation>
        <location evidence="1">Nucleus</location>
    </subcellularLocation>
</comment>
<evidence type="ECO:0000313" key="10">
    <source>
        <dbReference type="EMBL" id="CAL4096588.1"/>
    </source>
</evidence>
<feature type="compositionally biased region" description="Polar residues" evidence="7">
    <location>
        <begin position="554"/>
        <end position="569"/>
    </location>
</feature>
<dbReference type="GO" id="GO:0001006">
    <property type="term" value="F:RNA polymerase III type 3 promoter sequence-specific DNA binding"/>
    <property type="evidence" value="ECO:0007669"/>
    <property type="project" value="TreeGrafter"/>
</dbReference>
<dbReference type="GO" id="GO:0042796">
    <property type="term" value="P:snRNA transcription by RNA polymerase III"/>
    <property type="evidence" value="ECO:0007669"/>
    <property type="project" value="TreeGrafter"/>
</dbReference>
<keyword evidence="6" id="KW-0175">Coiled coil</keyword>
<dbReference type="InterPro" id="IPR001005">
    <property type="entry name" value="SANT/Myb"/>
</dbReference>
<organism evidence="10 11">
    <name type="scientific">Meganyctiphanes norvegica</name>
    <name type="common">Northern krill</name>
    <name type="synonym">Thysanopoda norvegica</name>
    <dbReference type="NCBI Taxonomy" id="48144"/>
    <lineage>
        <taxon>Eukaryota</taxon>
        <taxon>Metazoa</taxon>
        <taxon>Ecdysozoa</taxon>
        <taxon>Arthropoda</taxon>
        <taxon>Crustacea</taxon>
        <taxon>Multicrustacea</taxon>
        <taxon>Malacostraca</taxon>
        <taxon>Eumalacostraca</taxon>
        <taxon>Eucarida</taxon>
        <taxon>Euphausiacea</taxon>
        <taxon>Euphausiidae</taxon>
        <taxon>Meganyctiphanes</taxon>
    </lineage>
</organism>
<dbReference type="GO" id="GO:0019185">
    <property type="term" value="C:snRNA-activating protein complex"/>
    <property type="evidence" value="ECO:0007669"/>
    <property type="project" value="TreeGrafter"/>
</dbReference>
<feature type="compositionally biased region" description="Acidic residues" evidence="7">
    <location>
        <begin position="611"/>
        <end position="627"/>
    </location>
</feature>
<dbReference type="InterPro" id="IPR009057">
    <property type="entry name" value="Homeodomain-like_sf"/>
</dbReference>
<evidence type="ECO:0000256" key="7">
    <source>
        <dbReference type="SAM" id="MobiDB-lite"/>
    </source>
</evidence>
<keyword evidence="3" id="KW-0238">DNA-binding</keyword>
<dbReference type="EMBL" id="CAXKWB010010047">
    <property type="protein sequence ID" value="CAL4096588.1"/>
    <property type="molecule type" value="Genomic_DNA"/>
</dbReference>
<keyword evidence="11" id="KW-1185">Reference proteome</keyword>
<dbReference type="PANTHER" id="PTHR46621:SF1">
    <property type="entry name" value="SNRNA-ACTIVATING PROTEIN COMPLEX SUBUNIT 4"/>
    <property type="match status" value="1"/>
</dbReference>
<evidence type="ECO:0000259" key="8">
    <source>
        <dbReference type="PROSITE" id="PS50090"/>
    </source>
</evidence>
<keyword evidence="2" id="KW-0805">Transcription regulation</keyword>
<dbReference type="AlphaFoldDB" id="A0AAV2QTK3"/>
<dbReference type="InterPro" id="IPR051575">
    <property type="entry name" value="Myb-like_DNA-bd"/>
</dbReference>
<evidence type="ECO:0008006" key="12">
    <source>
        <dbReference type="Google" id="ProtNLM"/>
    </source>
</evidence>
<keyword evidence="5" id="KW-0539">Nucleus</keyword>
<feature type="region of interest" description="Disordered" evidence="7">
    <location>
        <begin position="609"/>
        <end position="628"/>
    </location>
</feature>
<keyword evidence="4" id="KW-0804">Transcription</keyword>
<gene>
    <name evidence="10" type="ORF">MNOR_LOCUS15791</name>
</gene>
<evidence type="ECO:0000256" key="4">
    <source>
        <dbReference type="ARBA" id="ARBA00023163"/>
    </source>
</evidence>
<evidence type="ECO:0000256" key="5">
    <source>
        <dbReference type="ARBA" id="ARBA00023242"/>
    </source>
</evidence>
<evidence type="ECO:0000256" key="1">
    <source>
        <dbReference type="ARBA" id="ARBA00004123"/>
    </source>
</evidence>